<dbReference type="Pfam" id="PF00227">
    <property type="entry name" value="Proteasome"/>
    <property type="match status" value="1"/>
</dbReference>
<reference evidence="5 6" key="1">
    <citation type="submission" date="2024-02" db="EMBL/GenBank/DDBJ databases">
        <title>A chromosome-level genome assembly of Drosophila madeirensis, a fruit fly species endemic to Madeira island.</title>
        <authorList>
            <person name="Tomihara K."/>
            <person name="Llopart A."/>
            <person name="Yamamoto D."/>
        </authorList>
    </citation>
    <scope>NUCLEOTIDE SEQUENCE [LARGE SCALE GENOMIC DNA]</scope>
    <source>
        <strain evidence="5 6">RF1</strain>
    </source>
</reference>
<sequence length="247" mass="27602">MRRHRYDNDTTVISPQGRIFQVEYAMEAVKKGEATVGLKNKDFTVLASLYEPSAEGTMQRKIMPVSSQLGMSSAGVAPDAKTLFRYMLIETHTYRVSYIGKIPVDRLMINLGNKVQAHTNRYDRRPFGAGLLVAGYDEQGSHLYQVMPSATVIKCLATAIGSRSQIARDYLENHMQHFEGCSKDDLICHGIRAIRGPLGIEQKLNIQVAIVGKDVEFKVFGEKETQKYLQMANHLGFLLESADTADL</sequence>
<dbReference type="AlphaFoldDB" id="A0AAU9FFV1"/>
<organism evidence="5 6">
    <name type="scientific">Drosophila madeirensis</name>
    <name type="common">Fruit fly</name>
    <dbReference type="NCBI Taxonomy" id="30013"/>
    <lineage>
        <taxon>Eukaryota</taxon>
        <taxon>Metazoa</taxon>
        <taxon>Ecdysozoa</taxon>
        <taxon>Arthropoda</taxon>
        <taxon>Hexapoda</taxon>
        <taxon>Insecta</taxon>
        <taxon>Pterygota</taxon>
        <taxon>Neoptera</taxon>
        <taxon>Endopterygota</taxon>
        <taxon>Diptera</taxon>
        <taxon>Brachycera</taxon>
        <taxon>Muscomorpha</taxon>
        <taxon>Ephydroidea</taxon>
        <taxon>Drosophilidae</taxon>
        <taxon>Drosophila</taxon>
        <taxon>Sophophora</taxon>
    </lineage>
</organism>
<dbReference type="InterPro" id="IPR000426">
    <property type="entry name" value="Proteasome_asu_N"/>
</dbReference>
<keyword evidence="2 3" id="KW-0647">Proteasome</keyword>
<name>A0AAU9FFV1_DROMD</name>
<evidence type="ECO:0000256" key="2">
    <source>
        <dbReference type="ARBA" id="ARBA00022942"/>
    </source>
</evidence>
<evidence type="ECO:0000313" key="5">
    <source>
        <dbReference type="EMBL" id="BFF94577.1"/>
    </source>
</evidence>
<dbReference type="InterPro" id="IPR050115">
    <property type="entry name" value="Proteasome_alpha"/>
</dbReference>
<dbReference type="InterPro" id="IPR029055">
    <property type="entry name" value="Ntn_hydrolases_N"/>
</dbReference>
<dbReference type="PANTHER" id="PTHR11599">
    <property type="entry name" value="PROTEASOME SUBUNIT ALPHA/BETA"/>
    <property type="match status" value="1"/>
</dbReference>
<comment type="function">
    <text evidence="1">The proteasome is a multicatalytic proteinase complex which is characterized by its ability to cleave peptides with Arg, Phe, Tyr, Leu, and Glu adjacent to the leaving group at neutral or slightly basic pH. The proteasome has an ATP-dependent proteolytic activity.</text>
</comment>
<dbReference type="SUPFAM" id="SSF56235">
    <property type="entry name" value="N-terminal nucleophile aminohydrolases (Ntn hydrolases)"/>
    <property type="match status" value="1"/>
</dbReference>
<evidence type="ECO:0000259" key="4">
    <source>
        <dbReference type="SMART" id="SM00948"/>
    </source>
</evidence>
<dbReference type="PROSITE" id="PS51475">
    <property type="entry name" value="PROTEASOME_ALPHA_2"/>
    <property type="match status" value="1"/>
</dbReference>
<dbReference type="GO" id="GO:0019773">
    <property type="term" value="C:proteasome core complex, alpha-subunit complex"/>
    <property type="evidence" value="ECO:0007669"/>
    <property type="project" value="UniProtKB-UniRule"/>
</dbReference>
<dbReference type="Proteomes" id="UP001500889">
    <property type="component" value="Chromosome U"/>
</dbReference>
<dbReference type="GO" id="GO:0006511">
    <property type="term" value="P:ubiquitin-dependent protein catabolic process"/>
    <property type="evidence" value="ECO:0007669"/>
    <property type="project" value="InterPro"/>
</dbReference>
<dbReference type="InterPro" id="IPR001353">
    <property type="entry name" value="Proteasome_sua/b"/>
</dbReference>
<dbReference type="EMBL" id="AP029264">
    <property type="protein sequence ID" value="BFF94577.1"/>
    <property type="molecule type" value="Genomic_DNA"/>
</dbReference>
<feature type="domain" description="Proteasome alpha-type subunits" evidence="4">
    <location>
        <begin position="6"/>
        <end position="28"/>
    </location>
</feature>
<dbReference type="FunFam" id="3.60.20.10:FF:000063">
    <property type="entry name" value="Proteasome subunit alpha type"/>
    <property type="match status" value="1"/>
</dbReference>
<dbReference type="InterPro" id="IPR023332">
    <property type="entry name" value="Proteasome_alpha-type"/>
</dbReference>
<proteinExistence type="inferred from homology"/>
<evidence type="ECO:0000256" key="1">
    <source>
        <dbReference type="ARBA" id="ARBA00002000"/>
    </source>
</evidence>
<dbReference type="GO" id="GO:0005634">
    <property type="term" value="C:nucleus"/>
    <property type="evidence" value="ECO:0007669"/>
    <property type="project" value="UniProtKB-ARBA"/>
</dbReference>
<protein>
    <submittedName>
        <fullName evidence="5">Proteasome subunit alpha type-1-like</fullName>
    </submittedName>
</protein>
<evidence type="ECO:0000313" key="6">
    <source>
        <dbReference type="Proteomes" id="UP001500889"/>
    </source>
</evidence>
<accession>A0AAU9FFV1</accession>
<gene>
    <name evidence="5" type="ORF">DMAD_12176</name>
</gene>
<comment type="similarity">
    <text evidence="3">Belongs to the peptidase T1A family.</text>
</comment>
<dbReference type="Gene3D" id="3.60.20.10">
    <property type="entry name" value="Glutamine Phosphoribosylpyrophosphate, subunit 1, domain 1"/>
    <property type="match status" value="1"/>
</dbReference>
<dbReference type="Pfam" id="PF10584">
    <property type="entry name" value="Proteasome_A_N"/>
    <property type="match status" value="1"/>
</dbReference>
<dbReference type="SMART" id="SM00948">
    <property type="entry name" value="Proteasome_A_N"/>
    <property type="match status" value="1"/>
</dbReference>
<keyword evidence="6" id="KW-1185">Reference proteome</keyword>
<evidence type="ECO:0000256" key="3">
    <source>
        <dbReference type="PROSITE-ProRule" id="PRU00808"/>
    </source>
</evidence>